<comment type="caution">
    <text evidence="2">The sequence shown here is derived from an EMBL/GenBank/DDBJ whole genome shotgun (WGS) entry which is preliminary data.</text>
</comment>
<dbReference type="EMBL" id="JADIND010000016">
    <property type="protein sequence ID" value="MBO8429902.1"/>
    <property type="molecule type" value="Genomic_DNA"/>
</dbReference>
<dbReference type="AlphaFoldDB" id="A0A9D9DL55"/>
<feature type="transmembrane region" description="Helical" evidence="1">
    <location>
        <begin position="30"/>
        <end position="53"/>
    </location>
</feature>
<dbReference type="NCBIfam" id="TIGR02532">
    <property type="entry name" value="IV_pilin_GFxxxE"/>
    <property type="match status" value="1"/>
</dbReference>
<proteinExistence type="predicted"/>
<dbReference type="InterPro" id="IPR012902">
    <property type="entry name" value="N_methyl_site"/>
</dbReference>
<dbReference type="InterPro" id="IPR045584">
    <property type="entry name" value="Pilin-like"/>
</dbReference>
<reference evidence="2" key="2">
    <citation type="journal article" date="2021" name="PeerJ">
        <title>Extensive microbial diversity within the chicken gut microbiome revealed by metagenomics and culture.</title>
        <authorList>
            <person name="Gilroy R."/>
            <person name="Ravi A."/>
            <person name="Getino M."/>
            <person name="Pursley I."/>
            <person name="Horton D.L."/>
            <person name="Alikhan N.F."/>
            <person name="Baker D."/>
            <person name="Gharbi K."/>
            <person name="Hall N."/>
            <person name="Watson M."/>
            <person name="Adriaenssens E.M."/>
            <person name="Foster-Nyarko E."/>
            <person name="Jarju S."/>
            <person name="Secka A."/>
            <person name="Antonio M."/>
            <person name="Oren A."/>
            <person name="Chaudhuri R.R."/>
            <person name="La Ragione R."/>
            <person name="Hildebrand F."/>
            <person name="Pallen M.J."/>
        </authorList>
    </citation>
    <scope>NUCLEOTIDE SEQUENCE</scope>
    <source>
        <strain evidence="2">10192</strain>
    </source>
</reference>
<dbReference type="Proteomes" id="UP000823632">
    <property type="component" value="Unassembled WGS sequence"/>
</dbReference>
<name>A0A9D9DL55_9BACT</name>
<organism evidence="2 3">
    <name type="scientific">Candidatus Scatousia excrementipullorum</name>
    <dbReference type="NCBI Taxonomy" id="2840936"/>
    <lineage>
        <taxon>Bacteria</taxon>
        <taxon>Candidatus Scatousia</taxon>
    </lineage>
</organism>
<sequence>MKKPAITGVSGGGLARMLSAQGFSTELKEYNAFTLAEVLITIGIVGVVAALSLPIVINNAQDKVLETEYAKSKTVLANGYKKMMADSQVYEVQDLPMFNSCQDLACITNEHKKVFNVNMDTTLGLKPETMPEEYIIQGKEDKSQFKWEDVPYMFSTTDGMTYGILVGDNANSFEIVADINGSKNPNTVRKDLYKFRYYGSGILSDITSDLEYISTCSVDDPAGCKTAEECNSLRGQADSQGRCPNSVYWNGNSCSVYNPASVYCR</sequence>
<dbReference type="SUPFAM" id="SSF54523">
    <property type="entry name" value="Pili subunits"/>
    <property type="match status" value="1"/>
</dbReference>
<keyword evidence="1" id="KW-0812">Transmembrane</keyword>
<accession>A0A9D9DL55</accession>
<evidence type="ECO:0000313" key="3">
    <source>
        <dbReference type="Proteomes" id="UP000823632"/>
    </source>
</evidence>
<keyword evidence="1" id="KW-0472">Membrane</keyword>
<gene>
    <name evidence="2" type="ORF">IAC76_00805</name>
</gene>
<protein>
    <submittedName>
        <fullName evidence="2">Type II secretion system protein</fullName>
    </submittedName>
</protein>
<keyword evidence="1" id="KW-1133">Transmembrane helix</keyword>
<evidence type="ECO:0000313" key="2">
    <source>
        <dbReference type="EMBL" id="MBO8429902.1"/>
    </source>
</evidence>
<reference evidence="2" key="1">
    <citation type="submission" date="2020-10" db="EMBL/GenBank/DDBJ databases">
        <authorList>
            <person name="Gilroy R."/>
        </authorList>
    </citation>
    <scope>NUCLEOTIDE SEQUENCE</scope>
    <source>
        <strain evidence="2">10192</strain>
    </source>
</reference>
<evidence type="ECO:0000256" key="1">
    <source>
        <dbReference type="SAM" id="Phobius"/>
    </source>
</evidence>